<evidence type="ECO:0000256" key="7">
    <source>
        <dbReference type="SAM" id="Coils"/>
    </source>
</evidence>
<keyword evidence="4 9" id="KW-0812">Transmembrane</keyword>
<evidence type="ECO:0000259" key="12">
    <source>
        <dbReference type="Pfam" id="PF21082"/>
    </source>
</evidence>
<evidence type="ECO:0000256" key="3">
    <source>
        <dbReference type="ARBA" id="ARBA00022475"/>
    </source>
</evidence>
<evidence type="ECO:0000313" key="14">
    <source>
        <dbReference type="Proteomes" id="UP000316213"/>
    </source>
</evidence>
<sequence length="1135" mass="126559">MALTLGGVGLWLTPHANAQNGTEPNKSVGDEQPASGAETETTPPSVIPLTNAEAVATEIKRVTDDVTLDENMRERMLSALKEIDAMLANQRQAANELAAYKKSLSRIAIDKEIASRNANREISQPPEINGRALSIEELKQYEIKAGANLAAAREDLQQADLAITNRKRRLEKLPGEIAARRRELEVLEASSIGELSDDPGGTFRRVRETLRESQIASTRQTLDALQAEQLLLESQVDLLPLRKAAEAKNVIEAELAYNQWSAFIQKLRQNQVTKELKEYQSEIEKSGGDVNASQALKLKDEWVEIIGETDQADRMLAKEEVETKKWAENLAKTELDIAEANISGEQLSSGVGLQLQLMKNRLPSVQAISRQIATIDENIEQRRELQRQVELTLEGIDDSIAGELPMEVFSEQVIMGNHRSRSGLPENEVRLLSKFIADLETHLTKLVERRKELERQLKIVNKLGSEIDSHIIWIRNDAVFRLRDIPLAWRAFRWIIHPQHLGLLAMRLATGFWQRPELILIAVAAFAVILVGGARLRRRIVTLGQRASSRQYSSLRPTFATTLLSFALVLPLALLLWIVGDALIGSRGDEPLVRAVAKAFHLAAMAIFPIELLRQWLRPSGLAVAHLGTDEDSIRGLRRWLRVLIDLGVPILIVYATSVNLGRYQLTLALGRVLLIAGMILLSVVLWRTLEPKRGIFSVAIRDNPNGWLARLQHVWFLPIVWLPIVFAGIAVAGYGSAAAVLIRQFYFTFWLLLAAYFVDGVMRRWLLTQRRSLAWAVHRERLEESERIGGVAGLEGVEVEPTLGLEAAEINAQTSRLISTFLFIALLFGIAYVWSPVLPAIGYLEAIRISEIADEKGEISYVTLADLLKAIPVLVLTWASVRNLPGLIEAVLLERLPLEKPVRYAITTLGTYALLFVGLTFSAHTFGLRWDNIQWLVAALGVGLGFGLQEIFANFVSGLILLFEQPIRVGDIVTLGDTTGVVARIRMRATTVTNWDRQELIIPNKDLITGRLINWTLSDTTNRVVINVGVAYGSDTDKACELLREICQQHPAVKKDPAPLVTFEGFGDSTLNLVLRCYLSDLDNRLATIHDLHTEINKQYYRAGIEIAFPQRDLHLRSLPKELIDSLVAGKPSS</sequence>
<dbReference type="InterPro" id="IPR049278">
    <property type="entry name" value="MS_channel_C"/>
</dbReference>
<dbReference type="EMBL" id="SJPM01000001">
    <property type="protein sequence ID" value="TWU04022.1"/>
    <property type="molecule type" value="Genomic_DNA"/>
</dbReference>
<dbReference type="PANTHER" id="PTHR30347:SF1">
    <property type="entry name" value="MECHANOSENSITIVE CHANNEL MSCK"/>
    <property type="match status" value="1"/>
</dbReference>
<evidence type="ECO:0000256" key="8">
    <source>
        <dbReference type="SAM" id="MobiDB-lite"/>
    </source>
</evidence>
<keyword evidence="5 9" id="KW-1133">Transmembrane helix</keyword>
<feature type="transmembrane region" description="Helical" evidence="9">
    <location>
        <begin position="518"/>
        <end position="536"/>
    </location>
</feature>
<reference evidence="13 14" key="1">
    <citation type="submission" date="2019-02" db="EMBL/GenBank/DDBJ databases">
        <title>Deep-cultivation of Planctomycetes and their phenomic and genomic characterization uncovers novel biology.</title>
        <authorList>
            <person name="Wiegand S."/>
            <person name="Jogler M."/>
            <person name="Boedeker C."/>
            <person name="Pinto D."/>
            <person name="Vollmers J."/>
            <person name="Rivas-Marin E."/>
            <person name="Kohn T."/>
            <person name="Peeters S.H."/>
            <person name="Heuer A."/>
            <person name="Rast P."/>
            <person name="Oberbeckmann S."/>
            <person name="Bunk B."/>
            <person name="Jeske O."/>
            <person name="Meyerdierks A."/>
            <person name="Storesund J.E."/>
            <person name="Kallscheuer N."/>
            <person name="Luecker S."/>
            <person name="Lage O.M."/>
            <person name="Pohl T."/>
            <person name="Merkel B.J."/>
            <person name="Hornburger P."/>
            <person name="Mueller R.-W."/>
            <person name="Bruemmer F."/>
            <person name="Labrenz M."/>
            <person name="Spormann A.M."/>
            <person name="Op Den Camp H."/>
            <person name="Overmann J."/>
            <person name="Amann R."/>
            <person name="Jetten M.S.M."/>
            <person name="Mascher T."/>
            <person name="Medema M.H."/>
            <person name="Devos D.P."/>
            <person name="Kaster A.-K."/>
            <person name="Ovreas L."/>
            <person name="Rohde M."/>
            <person name="Galperin M.Y."/>
            <person name="Jogler C."/>
        </authorList>
    </citation>
    <scope>NUCLEOTIDE SEQUENCE [LARGE SCALE GENOMIC DNA]</scope>
    <source>
        <strain evidence="13 14">Pla100</strain>
    </source>
</reference>
<feature type="transmembrane region" description="Helical" evidence="9">
    <location>
        <begin position="715"/>
        <end position="736"/>
    </location>
</feature>
<feature type="transmembrane region" description="Helical" evidence="9">
    <location>
        <begin position="557"/>
        <end position="580"/>
    </location>
</feature>
<comment type="similarity">
    <text evidence="2">Belongs to the MscS (TC 1.A.23) family.</text>
</comment>
<evidence type="ECO:0000256" key="4">
    <source>
        <dbReference type="ARBA" id="ARBA00022692"/>
    </source>
</evidence>
<feature type="domain" description="Mechanosensitive ion channel inner membrane" evidence="11">
    <location>
        <begin position="518"/>
        <end position="849"/>
    </location>
</feature>
<feature type="coiled-coil region" evidence="7">
    <location>
        <begin position="436"/>
        <end position="463"/>
    </location>
</feature>
<dbReference type="InterPro" id="IPR023408">
    <property type="entry name" value="MscS_beta-dom_sf"/>
</dbReference>
<dbReference type="AlphaFoldDB" id="A0A5C6AY52"/>
<dbReference type="PANTHER" id="PTHR30347">
    <property type="entry name" value="POTASSIUM CHANNEL RELATED"/>
    <property type="match status" value="1"/>
</dbReference>
<dbReference type="RefSeq" id="WP_231602704.1">
    <property type="nucleotide sequence ID" value="NZ_SJPM01000001.1"/>
</dbReference>
<comment type="caution">
    <text evidence="13">The sequence shown here is derived from an EMBL/GenBank/DDBJ whole genome shotgun (WGS) entry which is preliminary data.</text>
</comment>
<protein>
    <submittedName>
        <fullName evidence="13">Mechanosensitive channel MscK</fullName>
    </submittedName>
</protein>
<dbReference type="SUPFAM" id="SSF82689">
    <property type="entry name" value="Mechanosensitive channel protein MscS (YggB), C-terminal domain"/>
    <property type="match status" value="1"/>
</dbReference>
<feature type="compositionally biased region" description="Polar residues" evidence="8">
    <location>
        <begin position="16"/>
        <end position="25"/>
    </location>
</feature>
<dbReference type="Gene3D" id="1.10.287.1260">
    <property type="match status" value="1"/>
</dbReference>
<dbReference type="Pfam" id="PF21082">
    <property type="entry name" value="MS_channel_3rd"/>
    <property type="match status" value="1"/>
</dbReference>
<evidence type="ECO:0000313" key="13">
    <source>
        <dbReference type="EMBL" id="TWU04022.1"/>
    </source>
</evidence>
<gene>
    <name evidence="13" type="primary">mscK_2</name>
    <name evidence="13" type="ORF">Pla100_09580</name>
</gene>
<feature type="transmembrane region" description="Helical" evidence="9">
    <location>
        <begin position="862"/>
        <end position="882"/>
    </location>
</feature>
<feature type="region of interest" description="Disordered" evidence="8">
    <location>
        <begin position="15"/>
        <end position="46"/>
    </location>
</feature>
<dbReference type="SUPFAM" id="SSF50182">
    <property type="entry name" value="Sm-like ribonucleoproteins"/>
    <property type="match status" value="1"/>
</dbReference>
<keyword evidence="14" id="KW-1185">Reference proteome</keyword>
<evidence type="ECO:0000256" key="1">
    <source>
        <dbReference type="ARBA" id="ARBA00004651"/>
    </source>
</evidence>
<evidence type="ECO:0000259" key="10">
    <source>
        <dbReference type="Pfam" id="PF00924"/>
    </source>
</evidence>
<feature type="transmembrane region" description="Helical" evidence="9">
    <location>
        <begin position="936"/>
        <end position="964"/>
    </location>
</feature>
<evidence type="ECO:0000256" key="2">
    <source>
        <dbReference type="ARBA" id="ARBA00008017"/>
    </source>
</evidence>
<comment type="subcellular location">
    <subcellularLocation>
        <location evidence="1">Cell membrane</location>
        <topology evidence="1">Multi-pass membrane protein</topology>
    </subcellularLocation>
</comment>
<feature type="transmembrane region" description="Helical" evidence="9">
    <location>
        <begin position="664"/>
        <end position="687"/>
    </location>
</feature>
<dbReference type="Gene3D" id="3.30.70.100">
    <property type="match status" value="1"/>
</dbReference>
<feature type="domain" description="Mechanosensitive ion channel MscS C-terminal" evidence="12">
    <location>
        <begin position="1025"/>
        <end position="1108"/>
    </location>
</feature>
<evidence type="ECO:0000256" key="5">
    <source>
        <dbReference type="ARBA" id="ARBA00022989"/>
    </source>
</evidence>
<feature type="domain" description="Mechanosensitive ion channel MscS" evidence="10">
    <location>
        <begin position="952"/>
        <end position="1017"/>
    </location>
</feature>
<dbReference type="SUPFAM" id="SSF82861">
    <property type="entry name" value="Mechanosensitive channel protein MscS (YggB), transmembrane region"/>
    <property type="match status" value="1"/>
</dbReference>
<dbReference type="InterPro" id="IPR011014">
    <property type="entry name" value="MscS_channel_TM-2"/>
</dbReference>
<accession>A0A5C6AY52</accession>
<dbReference type="Gene3D" id="2.30.30.60">
    <property type="match status" value="1"/>
</dbReference>
<feature type="transmembrane region" description="Helical" evidence="9">
    <location>
        <begin position="822"/>
        <end position="842"/>
    </location>
</feature>
<dbReference type="InterPro" id="IPR006685">
    <property type="entry name" value="MscS_channel_2nd"/>
</dbReference>
<dbReference type="InterPro" id="IPR052702">
    <property type="entry name" value="MscS-like_channel"/>
</dbReference>
<keyword evidence="7" id="KW-0175">Coiled coil</keyword>
<name>A0A5C6AY52_9BACT</name>
<feature type="transmembrane region" description="Helical" evidence="9">
    <location>
        <begin position="903"/>
        <end position="924"/>
    </location>
</feature>
<proteinExistence type="inferred from homology"/>
<keyword evidence="3" id="KW-1003">Cell membrane</keyword>
<evidence type="ECO:0000259" key="11">
    <source>
        <dbReference type="Pfam" id="PF12794"/>
    </source>
</evidence>
<feature type="transmembrane region" description="Helical" evidence="9">
    <location>
        <begin position="640"/>
        <end position="658"/>
    </location>
</feature>
<dbReference type="Pfam" id="PF00924">
    <property type="entry name" value="MS_channel_2nd"/>
    <property type="match status" value="1"/>
</dbReference>
<dbReference type="InterPro" id="IPR010920">
    <property type="entry name" value="LSM_dom_sf"/>
</dbReference>
<organism evidence="13 14">
    <name type="scientific">Neorhodopirellula pilleata</name>
    <dbReference type="NCBI Taxonomy" id="2714738"/>
    <lineage>
        <taxon>Bacteria</taxon>
        <taxon>Pseudomonadati</taxon>
        <taxon>Planctomycetota</taxon>
        <taxon>Planctomycetia</taxon>
        <taxon>Pirellulales</taxon>
        <taxon>Pirellulaceae</taxon>
        <taxon>Neorhodopirellula</taxon>
    </lineage>
</organism>
<dbReference type="GO" id="GO:0005886">
    <property type="term" value="C:plasma membrane"/>
    <property type="evidence" value="ECO:0007669"/>
    <property type="project" value="UniProtKB-SubCell"/>
</dbReference>
<evidence type="ECO:0000256" key="9">
    <source>
        <dbReference type="SAM" id="Phobius"/>
    </source>
</evidence>
<dbReference type="GO" id="GO:0008381">
    <property type="term" value="F:mechanosensitive monoatomic ion channel activity"/>
    <property type="evidence" value="ECO:0007669"/>
    <property type="project" value="UniProtKB-ARBA"/>
</dbReference>
<dbReference type="InterPro" id="IPR025692">
    <property type="entry name" value="MscS_IM_dom1"/>
</dbReference>
<dbReference type="Proteomes" id="UP000316213">
    <property type="component" value="Unassembled WGS sequence"/>
</dbReference>
<dbReference type="InterPro" id="IPR011066">
    <property type="entry name" value="MscS_channel_C_sf"/>
</dbReference>
<dbReference type="Pfam" id="PF12794">
    <property type="entry name" value="MscS_TM"/>
    <property type="match status" value="1"/>
</dbReference>
<feature type="transmembrane region" description="Helical" evidence="9">
    <location>
        <begin position="742"/>
        <end position="763"/>
    </location>
</feature>
<evidence type="ECO:0000256" key="6">
    <source>
        <dbReference type="ARBA" id="ARBA00023136"/>
    </source>
</evidence>
<keyword evidence="6 9" id="KW-0472">Membrane</keyword>